<evidence type="ECO:0000256" key="1">
    <source>
        <dbReference type="SAM" id="MobiDB-lite"/>
    </source>
</evidence>
<reference evidence="3" key="1">
    <citation type="submission" date="2021-01" db="EMBL/GenBank/DDBJ databases">
        <title>Whole genome shotgun sequence of Planosporangium mesophilum NBRC 109066.</title>
        <authorList>
            <person name="Komaki H."/>
            <person name="Tamura T."/>
        </authorList>
    </citation>
    <scope>NUCLEOTIDE SEQUENCE</scope>
    <source>
        <strain evidence="3">NBRC 109066</strain>
    </source>
</reference>
<feature type="compositionally biased region" description="Low complexity" evidence="1">
    <location>
        <begin position="59"/>
        <end position="96"/>
    </location>
</feature>
<gene>
    <name evidence="3" type="ORF">Pme01_54830</name>
</gene>
<accession>A0A8J3THZ1</accession>
<dbReference type="EMBL" id="BOON01000060">
    <property type="protein sequence ID" value="GII25886.1"/>
    <property type="molecule type" value="Genomic_DNA"/>
</dbReference>
<dbReference type="Pfam" id="PF02355">
    <property type="entry name" value="SecD_SecF_C"/>
    <property type="match status" value="1"/>
</dbReference>
<protein>
    <recommendedName>
        <fullName evidence="2">Protein export membrane protein SecD/SecF C-terminal domain-containing protein</fullName>
    </recommendedName>
</protein>
<organism evidence="3 4">
    <name type="scientific">Planosporangium mesophilum</name>
    <dbReference type="NCBI Taxonomy" id="689768"/>
    <lineage>
        <taxon>Bacteria</taxon>
        <taxon>Bacillati</taxon>
        <taxon>Actinomycetota</taxon>
        <taxon>Actinomycetes</taxon>
        <taxon>Micromonosporales</taxon>
        <taxon>Micromonosporaceae</taxon>
        <taxon>Planosporangium</taxon>
    </lineage>
</organism>
<evidence type="ECO:0000259" key="2">
    <source>
        <dbReference type="Pfam" id="PF02355"/>
    </source>
</evidence>
<comment type="caution">
    <text evidence="3">The sequence shown here is derived from an EMBL/GenBank/DDBJ whole genome shotgun (WGS) entry which is preliminary data.</text>
</comment>
<proteinExistence type="predicted"/>
<dbReference type="InterPro" id="IPR048634">
    <property type="entry name" value="SecD_SecF_C"/>
</dbReference>
<name>A0A8J3THZ1_9ACTN</name>
<evidence type="ECO:0000313" key="4">
    <source>
        <dbReference type="Proteomes" id="UP000599074"/>
    </source>
</evidence>
<keyword evidence="4" id="KW-1185">Reference proteome</keyword>
<evidence type="ECO:0000313" key="3">
    <source>
        <dbReference type="EMBL" id="GII25886.1"/>
    </source>
</evidence>
<feature type="domain" description="Protein export membrane protein SecD/SecF C-terminal" evidence="2">
    <location>
        <begin position="2"/>
        <end position="49"/>
    </location>
</feature>
<dbReference type="SUPFAM" id="SSF82866">
    <property type="entry name" value="Multidrug efflux transporter AcrB transmembrane domain"/>
    <property type="match status" value="1"/>
</dbReference>
<dbReference type="AlphaFoldDB" id="A0A8J3THZ1"/>
<feature type="region of interest" description="Disordered" evidence="1">
    <location>
        <begin position="55"/>
        <end position="124"/>
    </location>
</feature>
<sequence>MGALFILIALAVLGGESLLDFALALLIGVIAGTYSPVFVATPLAVTFENRPGGLGAVLGRPGTTRGRTSTRTPDATSEPAAAETAETAATVVESPTGASGTVDLTVFPARPAGSGARPSRKLHR</sequence>
<dbReference type="Proteomes" id="UP000599074">
    <property type="component" value="Unassembled WGS sequence"/>
</dbReference>